<evidence type="ECO:0000313" key="2">
    <source>
        <dbReference type="EMBL" id="MBB2204804.1"/>
    </source>
</evidence>
<dbReference type="AlphaFoldDB" id="A0A7W4PQR8"/>
<feature type="signal peptide" evidence="1">
    <location>
        <begin position="1"/>
        <end position="24"/>
    </location>
</feature>
<protein>
    <submittedName>
        <fullName evidence="2">Uncharacterized protein</fullName>
    </submittedName>
</protein>
<name>A0A7W4PQR8_9PROT</name>
<dbReference type="EMBL" id="JABEQK010000004">
    <property type="protein sequence ID" value="MBB2204804.1"/>
    <property type="molecule type" value="Genomic_DNA"/>
</dbReference>
<sequence length="136" mass="13804">MAMTVRRGMMLVLLTMPVALSSVAAARPARRPIDTNVYVAIPSQAAAPSTAAAAASPGGGAEQVEVVGRRTAYVAAPVPDERARAPAGDGDFGIPLGPLGTFRLGGSADPDHDPVTGTYLAPFGEAYEGASPLMTR</sequence>
<keyword evidence="3" id="KW-1185">Reference proteome</keyword>
<keyword evidence="1" id="KW-0732">Signal</keyword>
<reference evidence="2 3" key="1">
    <citation type="submission" date="2020-04" db="EMBL/GenBank/DDBJ databases">
        <title>Description of novel Gluconacetobacter.</title>
        <authorList>
            <person name="Sombolestani A."/>
        </authorList>
    </citation>
    <scope>NUCLEOTIDE SEQUENCE [LARGE SCALE GENOMIC DNA]</scope>
    <source>
        <strain evidence="2 3">LMG 27800</strain>
    </source>
</reference>
<feature type="chain" id="PRO_5031573476" evidence="1">
    <location>
        <begin position="25"/>
        <end position="136"/>
    </location>
</feature>
<dbReference type="Proteomes" id="UP000540556">
    <property type="component" value="Unassembled WGS sequence"/>
</dbReference>
<evidence type="ECO:0000256" key="1">
    <source>
        <dbReference type="SAM" id="SignalP"/>
    </source>
</evidence>
<proteinExistence type="predicted"/>
<organism evidence="2 3">
    <name type="scientific">Gluconacetobacter takamatsuzukensis</name>
    <dbReference type="NCBI Taxonomy" id="1286190"/>
    <lineage>
        <taxon>Bacteria</taxon>
        <taxon>Pseudomonadati</taxon>
        <taxon>Pseudomonadota</taxon>
        <taxon>Alphaproteobacteria</taxon>
        <taxon>Acetobacterales</taxon>
        <taxon>Acetobacteraceae</taxon>
        <taxon>Gluconacetobacter</taxon>
    </lineage>
</organism>
<accession>A0A7W4PQR8</accession>
<comment type="caution">
    <text evidence="2">The sequence shown here is derived from an EMBL/GenBank/DDBJ whole genome shotgun (WGS) entry which is preliminary data.</text>
</comment>
<dbReference type="RefSeq" id="WP_182949070.1">
    <property type="nucleotide sequence ID" value="NZ_JABEQK010000004.1"/>
</dbReference>
<gene>
    <name evidence="2" type="ORF">HLH27_07205</name>
</gene>
<evidence type="ECO:0000313" key="3">
    <source>
        <dbReference type="Proteomes" id="UP000540556"/>
    </source>
</evidence>